<feature type="compositionally biased region" description="Polar residues" evidence="2">
    <location>
        <begin position="7"/>
        <end position="18"/>
    </location>
</feature>
<dbReference type="GO" id="GO:0000981">
    <property type="term" value="F:DNA-binding transcription factor activity, RNA polymerase II-specific"/>
    <property type="evidence" value="ECO:0007669"/>
    <property type="project" value="InterPro"/>
</dbReference>
<evidence type="ECO:0000256" key="2">
    <source>
        <dbReference type="SAM" id="MobiDB-lite"/>
    </source>
</evidence>
<feature type="region of interest" description="Disordered" evidence="2">
    <location>
        <begin position="1"/>
        <end position="67"/>
    </location>
</feature>
<protein>
    <recommendedName>
        <fullName evidence="3">Zn(2)-C6 fungal-type domain-containing protein</fullName>
    </recommendedName>
</protein>
<evidence type="ECO:0000256" key="1">
    <source>
        <dbReference type="ARBA" id="ARBA00023242"/>
    </source>
</evidence>
<dbReference type="InterPro" id="IPR001138">
    <property type="entry name" value="Zn2Cys6_DnaBD"/>
</dbReference>
<dbReference type="PROSITE" id="PS50048">
    <property type="entry name" value="ZN2_CY6_FUNGAL_2"/>
    <property type="match status" value="1"/>
</dbReference>
<name>T0M4B6_COLGC</name>
<dbReference type="GO" id="GO:0008270">
    <property type="term" value="F:zinc ion binding"/>
    <property type="evidence" value="ECO:0007669"/>
    <property type="project" value="InterPro"/>
</dbReference>
<gene>
    <name evidence="4" type="ORF">CGLO_01339</name>
</gene>
<dbReference type="OMA" id="GMECNYP"/>
<feature type="region of interest" description="Disordered" evidence="2">
    <location>
        <begin position="143"/>
        <end position="181"/>
    </location>
</feature>
<comment type="caution">
    <text evidence="4">The sequence shown here is derived from an EMBL/GenBank/DDBJ whole genome shotgun (WGS) entry which is preliminary data.</text>
</comment>
<dbReference type="CDD" id="cd00067">
    <property type="entry name" value="GAL4"/>
    <property type="match status" value="1"/>
</dbReference>
<evidence type="ECO:0000313" key="4">
    <source>
        <dbReference type="EMBL" id="EQB58416.1"/>
    </source>
</evidence>
<dbReference type="PROSITE" id="PS00463">
    <property type="entry name" value="ZN2_CY6_FUNGAL_1"/>
    <property type="match status" value="1"/>
</dbReference>
<sequence length="733" mass="81525">MRVPDLISTSQPDANATSRRTRRRHGDTSSPPSSSASASPSPEDAPRPPANKRRKTTTDSTGGTAYARRKRAVTACEFCRLRKTKCDNARPVCGFCRRQRATCVYGDGEEGNGGNVARDHEEDASAAILERLDEIKQMLQSSPRGLAPTAAHPAYQPEPTAGAAVPSPGHQGFDAEGAADRGETSRTLYSALRCESMLRWPVFDGLIPEEDARIESFILEFGADLDDAAAVEDRIGPSSTSGAAAGPGIKDEAFVPLCQKFLMHVHPRNPILEGRELVTYAKRAAKHGVGWDSASCLVLLACALAFLTTPWLPPVEDTPFMMTVASEDVAEMPLPAIIEPEDCGVADAYYLAASKRIGLLGPSILDIQCLFLASMYEKCRLRPLRACFYIQQASTRLQAHLLRRGRRPWRAASGREEPTQPLEQRVFWSCFKAENEILPTLGLRSSGLEDFTYPDSFPAPPSTLSSTRPAAGDYYAWSPMSDDQQRVEEERSWLYYLAEISLRRTIKDTMAVLYRKGETYWLQNEQLLVRQYDEFEKEISQLHSHLPPLIQFDEHRHADNELAFYLQGRFQGWREATLRPLLYCALHAPGDVNPRVVELAQKAVDTCSAMVVKTAYHHRHGGSWFVARRAFSCAMMILAARLRDGPVRAPPNWRALVRLALRVVRRWGREARDVERMRSTLERLFNQSTAIGGRKKLAGCARLLAGWLAGDSEKPIAWGWIGLDLSIACSTPE</sequence>
<dbReference type="AlphaFoldDB" id="T0M4B6"/>
<dbReference type="PANTHER" id="PTHR47785">
    <property type="entry name" value="ZN(II)2CYS6 TRANSCRIPTION FACTOR (EUROFUNG)-RELATED-RELATED"/>
    <property type="match status" value="1"/>
</dbReference>
<organism evidence="4 5">
    <name type="scientific">Colletotrichum gloeosporioides (strain Cg-14)</name>
    <name type="common">Anthracnose fungus</name>
    <name type="synonym">Glomerella cingulata</name>
    <dbReference type="NCBI Taxonomy" id="1237896"/>
    <lineage>
        <taxon>Eukaryota</taxon>
        <taxon>Fungi</taxon>
        <taxon>Dikarya</taxon>
        <taxon>Ascomycota</taxon>
        <taxon>Pezizomycotina</taxon>
        <taxon>Sordariomycetes</taxon>
        <taxon>Hypocreomycetidae</taxon>
        <taxon>Glomerellales</taxon>
        <taxon>Glomerellaceae</taxon>
        <taxon>Colletotrichum</taxon>
        <taxon>Colletotrichum gloeosporioides species complex</taxon>
    </lineage>
</organism>
<dbReference type="STRING" id="1237896.T0M4B6"/>
<dbReference type="EMBL" id="AMYD01000299">
    <property type="protein sequence ID" value="EQB58416.1"/>
    <property type="molecule type" value="Genomic_DNA"/>
</dbReference>
<dbReference type="Proteomes" id="UP000015530">
    <property type="component" value="Unassembled WGS sequence"/>
</dbReference>
<feature type="domain" description="Zn(2)-C6 fungal-type" evidence="3">
    <location>
        <begin position="75"/>
        <end position="105"/>
    </location>
</feature>
<feature type="compositionally biased region" description="Low complexity" evidence="2">
    <location>
        <begin position="29"/>
        <end position="42"/>
    </location>
</feature>
<dbReference type="CDD" id="cd12148">
    <property type="entry name" value="fungal_TF_MHR"/>
    <property type="match status" value="1"/>
</dbReference>
<evidence type="ECO:0000313" key="5">
    <source>
        <dbReference type="Proteomes" id="UP000015530"/>
    </source>
</evidence>
<evidence type="ECO:0000259" key="3">
    <source>
        <dbReference type="PROSITE" id="PS50048"/>
    </source>
</evidence>
<dbReference type="PANTHER" id="PTHR47785:SF5">
    <property type="entry name" value="ZN(II)2CYS6 TRANSCRIPTION FACTOR (EUROFUNG)"/>
    <property type="match status" value="1"/>
</dbReference>
<reference evidence="5" key="1">
    <citation type="journal article" date="2013" name="Mol. Plant Microbe Interact.">
        <title>Global aspects of pacC regulation of pathogenicity genes in Colletotrichum gloeosporioides as revealed by transcriptome analysis.</title>
        <authorList>
            <person name="Alkan N."/>
            <person name="Meng X."/>
            <person name="Friedlander G."/>
            <person name="Reuveni E."/>
            <person name="Sukno S."/>
            <person name="Sherman A."/>
            <person name="Thon M."/>
            <person name="Fluhr R."/>
            <person name="Prusky D."/>
        </authorList>
    </citation>
    <scope>NUCLEOTIDE SEQUENCE [LARGE SCALE GENOMIC DNA]</scope>
    <source>
        <strain evidence="5">Cg-14</strain>
    </source>
</reference>
<accession>T0M4B6</accession>
<dbReference type="OrthoDB" id="4356994at2759"/>
<dbReference type="InterPro" id="IPR036864">
    <property type="entry name" value="Zn2-C6_fun-type_DNA-bd_sf"/>
</dbReference>
<proteinExistence type="predicted"/>
<dbReference type="InterPro" id="IPR053181">
    <property type="entry name" value="EcdB-like_regulator"/>
</dbReference>
<dbReference type="Gene3D" id="4.10.240.10">
    <property type="entry name" value="Zn(2)-C6 fungal-type DNA-binding domain"/>
    <property type="match status" value="1"/>
</dbReference>
<dbReference type="Pfam" id="PF00172">
    <property type="entry name" value="Zn_clus"/>
    <property type="match status" value="1"/>
</dbReference>
<dbReference type="SUPFAM" id="SSF57701">
    <property type="entry name" value="Zn2/Cys6 DNA-binding domain"/>
    <property type="match status" value="1"/>
</dbReference>
<dbReference type="SMART" id="SM00066">
    <property type="entry name" value="GAL4"/>
    <property type="match status" value="1"/>
</dbReference>
<dbReference type="HOGENOM" id="CLU_004835_2_0_1"/>
<keyword evidence="1" id="KW-0539">Nucleus</keyword>